<evidence type="ECO:0000313" key="4">
    <source>
        <dbReference type="Proteomes" id="UP000036938"/>
    </source>
</evidence>
<organism evidence="3 4">
    <name type="scientific">Pseudaestuariivita atlantica</name>
    <dbReference type="NCBI Taxonomy" id="1317121"/>
    <lineage>
        <taxon>Bacteria</taxon>
        <taxon>Pseudomonadati</taxon>
        <taxon>Pseudomonadota</taxon>
        <taxon>Alphaproteobacteria</taxon>
        <taxon>Rhodobacterales</taxon>
        <taxon>Paracoccaceae</taxon>
        <taxon>Pseudaestuariivita</taxon>
    </lineage>
</organism>
<comment type="similarity">
    <text evidence="1">Belongs to the AHA1 family.</text>
</comment>
<dbReference type="Pfam" id="PF08327">
    <property type="entry name" value="AHSA1"/>
    <property type="match status" value="1"/>
</dbReference>
<sequence length="149" mass="16489">MTITTGTLRFERSFNLSPDRLWHLVTDAKEREKWSTPDEDHTLVAEKIDLREGGHEHHRCGPADEPMYTVDTRWYHLNAPASACFTETLNFGGMSGSVSLVTYLLTATGTGTDLTIDVAITSLDDEAPISEHEAGWAGAIDRLTRLAKS</sequence>
<protein>
    <recommendedName>
        <fullName evidence="2">Activator of Hsp90 ATPase homologue 1/2-like C-terminal domain-containing protein</fullName>
    </recommendedName>
</protein>
<dbReference type="SUPFAM" id="SSF55961">
    <property type="entry name" value="Bet v1-like"/>
    <property type="match status" value="1"/>
</dbReference>
<dbReference type="STRING" id="1317121.ATO11_06030"/>
<dbReference type="Gene3D" id="3.30.530.20">
    <property type="match status" value="1"/>
</dbReference>
<reference evidence="3 4" key="1">
    <citation type="journal article" date="2015" name="Int. J. Syst. Evol. Microbiol.">
        <title>Aestuariivita atlantica sp. nov., isolated from deep sea sediment of the Atlantic Ocean.</title>
        <authorList>
            <person name="Li G."/>
            <person name="Lai Q."/>
            <person name="Du Y."/>
            <person name="Liu X."/>
            <person name="Sun F."/>
            <person name="Shao Z."/>
        </authorList>
    </citation>
    <scope>NUCLEOTIDE SEQUENCE [LARGE SCALE GENOMIC DNA]</scope>
    <source>
        <strain evidence="3 4">22II-S11-z3</strain>
    </source>
</reference>
<accession>A0A0L1JT83</accession>
<keyword evidence="4" id="KW-1185">Reference proteome</keyword>
<dbReference type="RefSeq" id="WP_050529914.1">
    <property type="nucleotide sequence ID" value="NZ_AQQZ01000002.1"/>
</dbReference>
<dbReference type="InterPro" id="IPR013538">
    <property type="entry name" value="ASHA1/2-like_C"/>
</dbReference>
<name>A0A0L1JT83_9RHOB</name>
<dbReference type="Proteomes" id="UP000036938">
    <property type="component" value="Unassembled WGS sequence"/>
</dbReference>
<evidence type="ECO:0000313" key="3">
    <source>
        <dbReference type="EMBL" id="KNG94922.1"/>
    </source>
</evidence>
<evidence type="ECO:0000259" key="2">
    <source>
        <dbReference type="Pfam" id="PF08327"/>
    </source>
</evidence>
<dbReference type="OrthoDB" id="9805228at2"/>
<dbReference type="InterPro" id="IPR023393">
    <property type="entry name" value="START-like_dom_sf"/>
</dbReference>
<comment type="caution">
    <text evidence="3">The sequence shown here is derived from an EMBL/GenBank/DDBJ whole genome shotgun (WGS) entry which is preliminary data.</text>
</comment>
<dbReference type="EMBL" id="AQQZ01000002">
    <property type="protein sequence ID" value="KNG94922.1"/>
    <property type="molecule type" value="Genomic_DNA"/>
</dbReference>
<evidence type="ECO:0000256" key="1">
    <source>
        <dbReference type="ARBA" id="ARBA00006817"/>
    </source>
</evidence>
<proteinExistence type="inferred from homology"/>
<dbReference type="AlphaFoldDB" id="A0A0L1JT83"/>
<gene>
    <name evidence="3" type="ORF">ATO11_06030</name>
</gene>
<feature type="domain" description="Activator of Hsp90 ATPase homologue 1/2-like C-terminal" evidence="2">
    <location>
        <begin position="16"/>
        <end position="147"/>
    </location>
</feature>